<dbReference type="Gene3D" id="3.40.50.12780">
    <property type="entry name" value="N-terminal domain of ligase-like"/>
    <property type="match status" value="1"/>
</dbReference>
<evidence type="ECO:0000256" key="3">
    <source>
        <dbReference type="ARBA" id="ARBA00022832"/>
    </source>
</evidence>
<dbReference type="InterPro" id="IPR042099">
    <property type="entry name" value="ANL_N_sf"/>
</dbReference>
<feature type="domain" description="AMP-binding enzyme C-terminal" evidence="5">
    <location>
        <begin position="78"/>
        <end position="151"/>
    </location>
</feature>
<sequence>MDEKGAVLPKGQIGELAVMGDGVMKCYYRDPIATGAVLKNGWLLTGDMAYEDNDGFIYLVDRKKDVIISGGENLYPVEIENFIRKHDAVKDVAVIGLADNRLGEIAAAIIEIKPGYACTEDEIEKFCMDMPRYKRPRKILFDIIPRNPTGKIEKPKLREKYRVEGLVGKLTHS</sequence>
<evidence type="ECO:0000259" key="5">
    <source>
        <dbReference type="Pfam" id="PF13193"/>
    </source>
</evidence>
<dbReference type="PANTHER" id="PTHR43859:SF4">
    <property type="entry name" value="BUTANOATE--COA LIGASE AAE1-RELATED"/>
    <property type="match status" value="1"/>
</dbReference>
<accession>A0A645JGL3</accession>
<dbReference type="AlphaFoldDB" id="A0A645JGL3"/>
<comment type="similarity">
    <text evidence="1">Belongs to the ATP-dependent AMP-binding enzyme family.</text>
</comment>
<comment type="caution">
    <text evidence="6">The sequence shown here is derived from an EMBL/GenBank/DDBJ whole genome shotgun (WGS) entry which is preliminary data.</text>
</comment>
<dbReference type="Gene3D" id="3.30.300.30">
    <property type="match status" value="1"/>
</dbReference>
<dbReference type="GO" id="GO:0004467">
    <property type="term" value="F:long-chain fatty acid-CoA ligase activity"/>
    <property type="evidence" value="ECO:0007669"/>
    <property type="project" value="UniProtKB-EC"/>
</dbReference>
<protein>
    <submittedName>
        <fullName evidence="6">Long-chain-fatty-acid--CoA ligase FadD13</fullName>
        <ecNumber evidence="6">6.2.1.3</ecNumber>
    </submittedName>
</protein>
<dbReference type="EC" id="6.2.1.3" evidence="6"/>
<name>A0A645JGL3_9ZZZZ</name>
<dbReference type="Pfam" id="PF13193">
    <property type="entry name" value="AMP-binding_C"/>
    <property type="match status" value="1"/>
</dbReference>
<gene>
    <name evidence="6" type="ORF">SDC9_206435</name>
</gene>
<keyword evidence="4" id="KW-0443">Lipid metabolism</keyword>
<dbReference type="FunFam" id="3.30.300.30:FF:000008">
    <property type="entry name" value="2,3-dihydroxybenzoate-AMP ligase"/>
    <property type="match status" value="1"/>
</dbReference>
<evidence type="ECO:0000256" key="1">
    <source>
        <dbReference type="ARBA" id="ARBA00006432"/>
    </source>
</evidence>
<evidence type="ECO:0000256" key="4">
    <source>
        <dbReference type="ARBA" id="ARBA00023098"/>
    </source>
</evidence>
<dbReference type="InterPro" id="IPR025110">
    <property type="entry name" value="AMP-bd_C"/>
</dbReference>
<evidence type="ECO:0000256" key="2">
    <source>
        <dbReference type="ARBA" id="ARBA00022598"/>
    </source>
</evidence>
<reference evidence="6" key="1">
    <citation type="submission" date="2019-08" db="EMBL/GenBank/DDBJ databases">
        <authorList>
            <person name="Kucharzyk K."/>
            <person name="Murdoch R.W."/>
            <person name="Higgins S."/>
            <person name="Loffler F."/>
        </authorList>
    </citation>
    <scope>NUCLEOTIDE SEQUENCE</scope>
</reference>
<dbReference type="InterPro" id="IPR045851">
    <property type="entry name" value="AMP-bd_C_sf"/>
</dbReference>
<keyword evidence="3" id="KW-0276">Fatty acid metabolism</keyword>
<proteinExistence type="inferred from homology"/>
<dbReference type="EMBL" id="VSSQ01131810">
    <property type="protein sequence ID" value="MPN58723.1"/>
    <property type="molecule type" value="Genomic_DNA"/>
</dbReference>
<dbReference type="SUPFAM" id="SSF56801">
    <property type="entry name" value="Acetyl-CoA synthetase-like"/>
    <property type="match status" value="1"/>
</dbReference>
<keyword evidence="2 6" id="KW-0436">Ligase</keyword>
<dbReference type="PANTHER" id="PTHR43859">
    <property type="entry name" value="ACYL-ACTIVATING ENZYME"/>
    <property type="match status" value="1"/>
</dbReference>
<organism evidence="6">
    <name type="scientific">bioreactor metagenome</name>
    <dbReference type="NCBI Taxonomy" id="1076179"/>
    <lineage>
        <taxon>unclassified sequences</taxon>
        <taxon>metagenomes</taxon>
        <taxon>ecological metagenomes</taxon>
    </lineage>
</organism>
<evidence type="ECO:0000313" key="6">
    <source>
        <dbReference type="EMBL" id="MPN58723.1"/>
    </source>
</evidence>